<accession>A0AB33VII3</accession>
<organism evidence="1 2">
    <name type="scientific">Ralstonia solanacearum (strain UW551)</name>
    <dbReference type="NCBI Taxonomy" id="342110"/>
    <lineage>
        <taxon>Bacteria</taxon>
        <taxon>Pseudomonadati</taxon>
        <taxon>Pseudomonadota</taxon>
        <taxon>Betaproteobacteria</taxon>
        <taxon>Burkholderiales</taxon>
        <taxon>Burkholderiaceae</taxon>
        <taxon>Ralstonia</taxon>
        <taxon>Ralstonia solanacearum species complex</taxon>
    </lineage>
</organism>
<sequence length="127" mass="14025">MNANKFNTLHQQALAVFAADMVGEYVAEVPGVPWFAVTLGDGALIAEHYEAEDMYALKTHESDYLIQREGEAGADEIWAALQCVGRATGYLDMHAVTGSMHRLTSSEESRLLKKLERRGLLLTEQIA</sequence>
<dbReference type="AlphaFoldDB" id="A0AB33VII3"/>
<name>A0AB33VII3_RALSU</name>
<dbReference type="RefSeq" id="WP_004376804.1">
    <property type="nucleotide sequence ID" value="NZ_AAKL01000002.1"/>
</dbReference>
<evidence type="ECO:0008006" key="3">
    <source>
        <dbReference type="Google" id="ProtNLM"/>
    </source>
</evidence>
<evidence type="ECO:0000313" key="1">
    <source>
        <dbReference type="EMBL" id="EAP74649.1"/>
    </source>
</evidence>
<gene>
    <name evidence="1" type="ORF">RRSL_04507</name>
</gene>
<dbReference type="Proteomes" id="UP000005933">
    <property type="component" value="Unassembled WGS sequence"/>
</dbReference>
<reference evidence="1 2" key="1">
    <citation type="journal article" date="2006" name="Mol. Plant Microbe Interact.">
        <title>Identification of open reading frames unique to a select agent: Ralstonia solanacearum race 3 biovar 2.</title>
        <authorList>
            <person name="Gabriel D.W."/>
            <person name="Allen C."/>
            <person name="Schell M."/>
            <person name="Denny T.P."/>
            <person name="Greenberg J.T."/>
            <person name="Duan Y.P."/>
            <person name="Flores-Cruz Z."/>
            <person name="Huang Q."/>
            <person name="Clifford J.M."/>
            <person name="Presting G."/>
            <person name="Gonzalez E.T."/>
            <person name="Reddy J."/>
            <person name="Elphinstone J."/>
            <person name="Swanson J."/>
            <person name="Yao J."/>
            <person name="Mulholland V."/>
            <person name="Liu L."/>
            <person name="Farmerie W."/>
            <person name="Patnaikuni M."/>
            <person name="Balogh B."/>
            <person name="Norman D."/>
            <person name="Alvarez A."/>
            <person name="Castillo J.A."/>
            <person name="Jones J."/>
            <person name="Saddler G."/>
            <person name="Walunas T."/>
            <person name="Zhukov A."/>
            <person name="Mikhailova N."/>
        </authorList>
    </citation>
    <scope>NUCLEOTIDE SEQUENCE [LARGE SCALE GENOMIC DNA]</scope>
    <source>
        <strain evidence="1 2">UW551</strain>
    </source>
</reference>
<protein>
    <recommendedName>
        <fullName evidence="3">Phage protein</fullName>
    </recommendedName>
</protein>
<comment type="caution">
    <text evidence="1">The sequence shown here is derived from an EMBL/GenBank/DDBJ whole genome shotgun (WGS) entry which is preliminary data.</text>
</comment>
<dbReference type="EMBL" id="AAKL01000002">
    <property type="protein sequence ID" value="EAP74649.1"/>
    <property type="molecule type" value="Genomic_DNA"/>
</dbReference>
<proteinExistence type="predicted"/>
<evidence type="ECO:0000313" key="2">
    <source>
        <dbReference type="Proteomes" id="UP000005933"/>
    </source>
</evidence>